<dbReference type="EMBL" id="JBHMDY010000002">
    <property type="protein sequence ID" value="MFB9258714.1"/>
    <property type="molecule type" value="Genomic_DNA"/>
</dbReference>
<sequence length="95" mass="9969">MTTAPPRDQNSDSSARRAGLHPYSLVLLGALVGLVTNAALDTLLDLSTLLRWLIAGALAGLVGWVLDLRRGAGRGSGAGEEEPHQMEEHGRGEGQ</sequence>
<feature type="transmembrane region" description="Helical" evidence="2">
    <location>
        <begin position="46"/>
        <end position="66"/>
    </location>
</feature>
<feature type="transmembrane region" description="Helical" evidence="2">
    <location>
        <begin position="20"/>
        <end position="40"/>
    </location>
</feature>
<comment type="caution">
    <text evidence="3">The sequence shown here is derived from an EMBL/GenBank/DDBJ whole genome shotgun (WGS) entry which is preliminary data.</text>
</comment>
<feature type="compositionally biased region" description="Basic and acidic residues" evidence="1">
    <location>
        <begin position="81"/>
        <end position="95"/>
    </location>
</feature>
<keyword evidence="2" id="KW-1133">Transmembrane helix</keyword>
<keyword evidence="2" id="KW-0812">Transmembrane</keyword>
<evidence type="ECO:0000256" key="1">
    <source>
        <dbReference type="SAM" id="MobiDB-lite"/>
    </source>
</evidence>
<organism evidence="3 4">
    <name type="scientific">Dietzia aerolata</name>
    <dbReference type="NCBI Taxonomy" id="595984"/>
    <lineage>
        <taxon>Bacteria</taxon>
        <taxon>Bacillati</taxon>
        <taxon>Actinomycetota</taxon>
        <taxon>Actinomycetes</taxon>
        <taxon>Mycobacteriales</taxon>
        <taxon>Dietziaceae</taxon>
        <taxon>Dietzia</taxon>
    </lineage>
</organism>
<keyword evidence="4" id="KW-1185">Reference proteome</keyword>
<protein>
    <submittedName>
        <fullName evidence="3">Uncharacterized protein</fullName>
    </submittedName>
</protein>
<dbReference type="RefSeq" id="WP_182632481.1">
    <property type="nucleotide sequence ID" value="NZ_JAALDM010000148.1"/>
</dbReference>
<evidence type="ECO:0000313" key="3">
    <source>
        <dbReference type="EMBL" id="MFB9258714.1"/>
    </source>
</evidence>
<reference evidence="3 4" key="1">
    <citation type="submission" date="2024-09" db="EMBL/GenBank/DDBJ databases">
        <authorList>
            <person name="Sun Q."/>
            <person name="Mori K."/>
        </authorList>
    </citation>
    <scope>NUCLEOTIDE SEQUENCE [LARGE SCALE GENOMIC DNA]</scope>
    <source>
        <strain evidence="3 4">CCM 7659</strain>
    </source>
</reference>
<evidence type="ECO:0000313" key="4">
    <source>
        <dbReference type="Proteomes" id="UP001589700"/>
    </source>
</evidence>
<accession>A0ABV5JLX5</accession>
<name>A0ABV5JLX5_9ACTN</name>
<proteinExistence type="predicted"/>
<feature type="region of interest" description="Disordered" evidence="1">
    <location>
        <begin position="73"/>
        <end position="95"/>
    </location>
</feature>
<evidence type="ECO:0000256" key="2">
    <source>
        <dbReference type="SAM" id="Phobius"/>
    </source>
</evidence>
<gene>
    <name evidence="3" type="ORF">ACFFVD_02760</name>
</gene>
<keyword evidence="2" id="KW-0472">Membrane</keyword>
<dbReference type="Proteomes" id="UP001589700">
    <property type="component" value="Unassembled WGS sequence"/>
</dbReference>